<dbReference type="GO" id="GO:0000407">
    <property type="term" value="C:phagophore assembly site"/>
    <property type="evidence" value="ECO:0007669"/>
    <property type="project" value="TreeGrafter"/>
</dbReference>
<dbReference type="InterPro" id="IPR000594">
    <property type="entry name" value="ThiF_NAD_FAD-bd"/>
</dbReference>
<keyword evidence="4" id="KW-1185">Reference proteome</keyword>
<dbReference type="SUPFAM" id="SSF69572">
    <property type="entry name" value="Activating enzymes of the ubiquitin-like proteins"/>
    <property type="match status" value="1"/>
</dbReference>
<accession>A0AAV2Q4B3</accession>
<evidence type="ECO:0000259" key="2">
    <source>
        <dbReference type="Pfam" id="PF16420"/>
    </source>
</evidence>
<gene>
    <name evidence="3" type="ORF">MNOR_LOCUS7972</name>
</gene>
<evidence type="ECO:0008006" key="5">
    <source>
        <dbReference type="Google" id="ProtNLM"/>
    </source>
</evidence>
<dbReference type="GO" id="GO:0019778">
    <property type="term" value="F:Atg12 activating enzyme activity"/>
    <property type="evidence" value="ECO:0007669"/>
    <property type="project" value="TreeGrafter"/>
</dbReference>
<dbReference type="GO" id="GO:0000045">
    <property type="term" value="P:autophagosome assembly"/>
    <property type="evidence" value="ECO:0007669"/>
    <property type="project" value="TreeGrafter"/>
</dbReference>
<evidence type="ECO:0000313" key="4">
    <source>
        <dbReference type="Proteomes" id="UP001497623"/>
    </source>
</evidence>
<name>A0AAV2Q4B3_MEGNR</name>
<dbReference type="InterPro" id="IPR035985">
    <property type="entry name" value="Ubiquitin-activating_enz"/>
</dbReference>
<dbReference type="GO" id="GO:0032446">
    <property type="term" value="P:protein modification by small protein conjugation"/>
    <property type="evidence" value="ECO:0007669"/>
    <property type="project" value="TreeGrafter"/>
</dbReference>
<sequence>MSSFHMMKIHRGANLETFQDTHRPEVVASVCGGSEQRKLVNVIFKIYETEKRYPDLTRKPCQGPKLLSSCCGLMELLGTLLSKFCLSIVTLYHCFLHFNLLIVVLSEDRGFYVMLRNPCCHLSCTLAIKSNIFKRNRTTWRCVTVNIKARTSAVERFMERRRQNNREAPAAVQRDIIQNLSKHHELSDPLDLLIFNNFEPIEHHYIILTTYILYEMIPLEKISYSQVTLLKDATTLTILVYVCWSLGSAQEHGHHNISAWLFGQAQGIVPLGNHSKTEKTILDIQRGSEDTSHHKVLCLRIRTRSGVKDAQHSIIFEVDLGGPFTSAVMPTCIGWEKNERGKLGPRMLNLSASMDPTRLAESAVDLNLKLMRWRVAPDLDLDVIRATRCLLLGAGTLGCAVARVLMGWGVQNITFVDSGKISFSNPVRQNLFTFEDCLDGGRHKAMAAAEALKKIFPKVNSRGVVVSIPMPGHSVGESLVQSITSDVATLEQLVEEHDVIFLLTDSRESRWLPTLLGAAKNKHSTTYSFGDMRRGDKGRSDFRKKKIQNIFKQIFSCILGGAKATQKKQIYISQRRRLLFSCIILENSVCYPHTGSWGQLNTICLTERESGGACAGVSGTEGLTEGVLGPVPHTIRGFLSQHQQLTPATVEFSQCSACSQKVVSTYKSEGIEFLLKVFNSPSYLEELTGLSKLHQDTDADQV</sequence>
<evidence type="ECO:0000259" key="1">
    <source>
        <dbReference type="Pfam" id="PF00899"/>
    </source>
</evidence>
<dbReference type="AlphaFoldDB" id="A0AAV2Q4B3"/>
<dbReference type="GO" id="GO:0019779">
    <property type="term" value="F:Atg8 activating enzyme activity"/>
    <property type="evidence" value="ECO:0007669"/>
    <property type="project" value="TreeGrafter"/>
</dbReference>
<dbReference type="PANTHER" id="PTHR10953">
    <property type="entry name" value="UBIQUITIN-ACTIVATING ENZYME E1"/>
    <property type="match status" value="1"/>
</dbReference>
<protein>
    <recommendedName>
        <fullName evidence="5">Autophagy-related protein 7</fullName>
    </recommendedName>
</protein>
<organism evidence="3 4">
    <name type="scientific">Meganyctiphanes norvegica</name>
    <name type="common">Northern krill</name>
    <name type="synonym">Thysanopoda norvegica</name>
    <dbReference type="NCBI Taxonomy" id="48144"/>
    <lineage>
        <taxon>Eukaryota</taxon>
        <taxon>Metazoa</taxon>
        <taxon>Ecdysozoa</taxon>
        <taxon>Arthropoda</taxon>
        <taxon>Crustacea</taxon>
        <taxon>Multicrustacea</taxon>
        <taxon>Malacostraca</taxon>
        <taxon>Eumalacostraca</taxon>
        <taxon>Eucarida</taxon>
        <taxon>Euphausiacea</taxon>
        <taxon>Euphausiidae</taxon>
        <taxon>Meganyctiphanes</taxon>
    </lineage>
</organism>
<dbReference type="GO" id="GO:0006995">
    <property type="term" value="P:cellular response to nitrogen starvation"/>
    <property type="evidence" value="ECO:0007669"/>
    <property type="project" value="TreeGrafter"/>
</dbReference>
<dbReference type="Pfam" id="PF00899">
    <property type="entry name" value="ThiF"/>
    <property type="match status" value="1"/>
</dbReference>
<feature type="domain" description="THIF-type NAD/FAD binding fold" evidence="1">
    <location>
        <begin position="371"/>
        <end position="515"/>
    </location>
</feature>
<dbReference type="PANTHER" id="PTHR10953:SF3">
    <property type="entry name" value="UBIQUITIN-LIKE MODIFIER-ACTIVATING ENZYME ATG7"/>
    <property type="match status" value="1"/>
</dbReference>
<reference evidence="3 4" key="1">
    <citation type="submission" date="2024-05" db="EMBL/GenBank/DDBJ databases">
        <authorList>
            <person name="Wallberg A."/>
        </authorList>
    </citation>
    <scope>NUCLEOTIDE SEQUENCE [LARGE SCALE GENOMIC DNA]</scope>
</reference>
<dbReference type="GO" id="GO:0000422">
    <property type="term" value="P:autophagy of mitochondrion"/>
    <property type="evidence" value="ECO:0007669"/>
    <property type="project" value="TreeGrafter"/>
</dbReference>
<dbReference type="InterPro" id="IPR032197">
    <property type="entry name" value="Atg7_N"/>
</dbReference>
<proteinExistence type="predicted"/>
<dbReference type="InterPro" id="IPR045886">
    <property type="entry name" value="ThiF/MoeB/HesA"/>
</dbReference>
<dbReference type="GO" id="GO:0034727">
    <property type="term" value="P:piecemeal microautophagy of the nucleus"/>
    <property type="evidence" value="ECO:0007669"/>
    <property type="project" value="TreeGrafter"/>
</dbReference>
<dbReference type="Proteomes" id="UP001497623">
    <property type="component" value="Unassembled WGS sequence"/>
</dbReference>
<feature type="domain" description="Ubiquitin-like modifier-activating enzyme Atg7 N-terminal" evidence="2">
    <location>
        <begin position="290"/>
        <end position="354"/>
    </location>
</feature>
<comment type="caution">
    <text evidence="3">The sequence shown here is derived from an EMBL/GenBank/DDBJ whole genome shotgun (WGS) entry which is preliminary data.</text>
</comment>
<dbReference type="EMBL" id="CAXKWB010003609">
    <property type="protein sequence ID" value="CAL4069621.1"/>
    <property type="molecule type" value="Genomic_DNA"/>
</dbReference>
<dbReference type="Gene3D" id="3.40.50.720">
    <property type="entry name" value="NAD(P)-binding Rossmann-like Domain"/>
    <property type="match status" value="1"/>
</dbReference>
<evidence type="ECO:0000313" key="3">
    <source>
        <dbReference type="EMBL" id="CAL4069621.1"/>
    </source>
</evidence>
<dbReference type="Pfam" id="PF16420">
    <property type="entry name" value="ATG7_N"/>
    <property type="match status" value="1"/>
</dbReference>
<feature type="non-terminal residue" evidence="3">
    <location>
        <position position="702"/>
    </location>
</feature>